<feature type="region of interest" description="Disordered" evidence="1">
    <location>
        <begin position="56"/>
        <end position="175"/>
    </location>
</feature>
<feature type="compositionally biased region" description="Acidic residues" evidence="1">
    <location>
        <begin position="116"/>
        <end position="166"/>
    </location>
</feature>
<reference evidence="2 3" key="1">
    <citation type="submission" date="2019-12" db="EMBL/GenBank/DDBJ databases">
        <authorList>
            <person name="Alioto T."/>
            <person name="Alioto T."/>
            <person name="Gomez Garrido J."/>
        </authorList>
    </citation>
    <scope>NUCLEOTIDE SEQUENCE [LARGE SCALE GENOMIC DNA]</scope>
</reference>
<dbReference type="OrthoDB" id="914063at2759"/>
<sequence length="175" mass="19099">MEIDSGSVGVTMVEQSLLTCAGGEAPLATLIVSTLVKTQYLLLTKEYMKLLMEPKTSGDHQTGFPCKAIDAENGDGNGDEDEEDDGDGDGDGDGKEDISYEDGNPGGNKNGPDKEENVDEEDDQDDDDDEADEDDNDDEDEDEGAGNEEEDEEEVVEEEEEEEEETLQPPKKRKK</sequence>
<dbReference type="Gramene" id="OE9A085980T4">
    <property type="protein sequence ID" value="OE9A085980C4"/>
    <property type="gene ID" value="OE9A085980"/>
</dbReference>
<feature type="compositionally biased region" description="Acidic residues" evidence="1">
    <location>
        <begin position="77"/>
        <end position="91"/>
    </location>
</feature>
<protein>
    <submittedName>
        <fullName evidence="2">Uncharacterized protein</fullName>
    </submittedName>
</protein>
<dbReference type="Proteomes" id="UP000594638">
    <property type="component" value="Unassembled WGS sequence"/>
</dbReference>
<comment type="caution">
    <text evidence="2">The sequence shown here is derived from an EMBL/GenBank/DDBJ whole genome shotgun (WGS) entry which is preliminary data.</text>
</comment>
<organism evidence="2 3">
    <name type="scientific">Olea europaea subsp. europaea</name>
    <dbReference type="NCBI Taxonomy" id="158383"/>
    <lineage>
        <taxon>Eukaryota</taxon>
        <taxon>Viridiplantae</taxon>
        <taxon>Streptophyta</taxon>
        <taxon>Embryophyta</taxon>
        <taxon>Tracheophyta</taxon>
        <taxon>Spermatophyta</taxon>
        <taxon>Magnoliopsida</taxon>
        <taxon>eudicotyledons</taxon>
        <taxon>Gunneridae</taxon>
        <taxon>Pentapetalae</taxon>
        <taxon>asterids</taxon>
        <taxon>lamiids</taxon>
        <taxon>Lamiales</taxon>
        <taxon>Oleaceae</taxon>
        <taxon>Oleeae</taxon>
        <taxon>Olea</taxon>
    </lineage>
</organism>
<evidence type="ECO:0000313" key="3">
    <source>
        <dbReference type="Proteomes" id="UP000594638"/>
    </source>
</evidence>
<keyword evidence="3" id="KW-1185">Reference proteome</keyword>
<dbReference type="Gramene" id="OE9A085980T3">
    <property type="protein sequence ID" value="OE9A085980C3"/>
    <property type="gene ID" value="OE9A085980"/>
</dbReference>
<evidence type="ECO:0000256" key="1">
    <source>
        <dbReference type="SAM" id="MobiDB-lite"/>
    </source>
</evidence>
<evidence type="ECO:0000313" key="2">
    <source>
        <dbReference type="EMBL" id="CAA2993247.1"/>
    </source>
</evidence>
<dbReference type="AlphaFoldDB" id="A0A8S0SNV9"/>
<accession>A0A8S0SNV9</accession>
<gene>
    <name evidence="2" type="ORF">OLEA9_A085980</name>
</gene>
<name>A0A8S0SNV9_OLEEU</name>
<dbReference type="EMBL" id="CACTIH010005447">
    <property type="protein sequence ID" value="CAA2993247.1"/>
    <property type="molecule type" value="Genomic_DNA"/>
</dbReference>
<proteinExistence type="predicted"/>